<dbReference type="AlphaFoldDB" id="A0A0P1BBP7"/>
<keyword evidence="6" id="KW-0862">Zinc</keyword>
<comment type="similarity">
    <text evidence="11">Belongs to the creA/MIG C2H2-type zinc-finger protein family.</text>
</comment>
<feature type="region of interest" description="Disordered" evidence="13">
    <location>
        <begin position="257"/>
        <end position="318"/>
    </location>
</feature>
<keyword evidence="7" id="KW-0805">Transcription regulation</keyword>
<evidence type="ECO:0000256" key="5">
    <source>
        <dbReference type="ARBA" id="ARBA00022771"/>
    </source>
</evidence>
<dbReference type="OrthoDB" id="654211at2759"/>
<feature type="compositionally biased region" description="Low complexity" evidence="13">
    <location>
        <begin position="556"/>
        <end position="574"/>
    </location>
</feature>
<dbReference type="GO" id="GO:0008270">
    <property type="term" value="F:zinc ion binding"/>
    <property type="evidence" value="ECO:0007669"/>
    <property type="project" value="UniProtKB-KW"/>
</dbReference>
<feature type="region of interest" description="Disordered" evidence="13">
    <location>
        <begin position="1"/>
        <end position="24"/>
    </location>
</feature>
<keyword evidence="2" id="KW-0678">Repressor</keyword>
<dbReference type="PANTHER" id="PTHR47428:SF1">
    <property type="entry name" value="REGULATORY PROTEIN MIG1-RELATED"/>
    <property type="match status" value="1"/>
</dbReference>
<keyword evidence="8 15" id="KW-0238">DNA-binding</keyword>
<dbReference type="FunFam" id="3.30.160.60:FF:000089">
    <property type="entry name" value="DNA-binding protein creA"/>
    <property type="match status" value="1"/>
</dbReference>
<dbReference type="Gene3D" id="3.30.160.60">
    <property type="entry name" value="Classic Zinc Finger"/>
    <property type="match status" value="2"/>
</dbReference>
<dbReference type="EMBL" id="CCYA01000181">
    <property type="protein sequence ID" value="CEH12694.1"/>
    <property type="molecule type" value="Genomic_DNA"/>
</dbReference>
<feature type="compositionally biased region" description="Low complexity" evidence="13">
    <location>
        <begin position="611"/>
        <end position="622"/>
    </location>
</feature>
<keyword evidence="5 12" id="KW-0863">Zinc-finger</keyword>
<dbReference type="InterPro" id="IPR051007">
    <property type="entry name" value="creA/MIG_C2H2-ZnF"/>
</dbReference>
<evidence type="ECO:0000256" key="4">
    <source>
        <dbReference type="ARBA" id="ARBA00022737"/>
    </source>
</evidence>
<evidence type="ECO:0000256" key="9">
    <source>
        <dbReference type="ARBA" id="ARBA00023163"/>
    </source>
</evidence>
<dbReference type="GO" id="GO:0005634">
    <property type="term" value="C:nucleus"/>
    <property type="evidence" value="ECO:0007669"/>
    <property type="project" value="UniProtKB-SubCell"/>
</dbReference>
<name>A0A0P1BBP7_9BASI</name>
<keyword evidence="4" id="KW-0677">Repeat</keyword>
<feature type="compositionally biased region" description="Basic and acidic residues" evidence="13">
    <location>
        <begin position="49"/>
        <end position="77"/>
    </location>
</feature>
<feature type="compositionally biased region" description="Low complexity" evidence="13">
    <location>
        <begin position="638"/>
        <end position="655"/>
    </location>
</feature>
<evidence type="ECO:0000313" key="16">
    <source>
        <dbReference type="Proteomes" id="UP000054845"/>
    </source>
</evidence>
<feature type="region of interest" description="Disordered" evidence="13">
    <location>
        <begin position="331"/>
        <end position="413"/>
    </location>
</feature>
<dbReference type="STRING" id="401625.A0A0P1BBP7"/>
<dbReference type="FunFam" id="3.30.160.60:FF:000152">
    <property type="entry name" value="DNA-binding protein creA"/>
    <property type="match status" value="1"/>
</dbReference>
<feature type="region of interest" description="Disordered" evidence="13">
    <location>
        <begin position="551"/>
        <end position="711"/>
    </location>
</feature>
<feature type="region of interest" description="Disordered" evidence="13">
    <location>
        <begin position="450"/>
        <end position="473"/>
    </location>
</feature>
<dbReference type="GO" id="GO:0005737">
    <property type="term" value="C:cytoplasm"/>
    <property type="evidence" value="ECO:0007669"/>
    <property type="project" value="TreeGrafter"/>
</dbReference>
<feature type="region of interest" description="Disordered" evidence="13">
    <location>
        <begin position="725"/>
        <end position="764"/>
    </location>
</feature>
<feature type="compositionally biased region" description="Low complexity" evidence="13">
    <location>
        <begin position="664"/>
        <end position="675"/>
    </location>
</feature>
<dbReference type="PANTHER" id="PTHR47428">
    <property type="entry name" value="REGULATORY PROTEIN MIG1-RELATED"/>
    <property type="match status" value="1"/>
</dbReference>
<accession>A0A0P1BBP7</accession>
<feature type="domain" description="C2H2-type" evidence="14">
    <location>
        <begin position="30"/>
        <end position="57"/>
    </location>
</feature>
<feature type="compositionally biased region" description="Low complexity" evidence="13">
    <location>
        <begin position="94"/>
        <end position="105"/>
    </location>
</feature>
<feature type="compositionally biased region" description="Low complexity" evidence="13">
    <location>
        <begin position="1"/>
        <end position="18"/>
    </location>
</feature>
<feature type="region of interest" description="Disordered" evidence="13">
    <location>
        <begin position="49"/>
        <end position="138"/>
    </location>
</feature>
<feature type="compositionally biased region" description="Low complexity" evidence="13">
    <location>
        <begin position="257"/>
        <end position="266"/>
    </location>
</feature>
<feature type="domain" description="C2H2-type" evidence="14">
    <location>
        <begin position="58"/>
        <end position="87"/>
    </location>
</feature>
<feature type="compositionally biased region" description="Low complexity" evidence="13">
    <location>
        <begin position="459"/>
        <end position="470"/>
    </location>
</feature>
<organism evidence="15 16">
    <name type="scientific">Ceraceosorus bombacis</name>
    <dbReference type="NCBI Taxonomy" id="401625"/>
    <lineage>
        <taxon>Eukaryota</taxon>
        <taxon>Fungi</taxon>
        <taxon>Dikarya</taxon>
        <taxon>Basidiomycota</taxon>
        <taxon>Ustilaginomycotina</taxon>
        <taxon>Exobasidiomycetes</taxon>
        <taxon>Ceraceosorales</taxon>
        <taxon>Ceraceosoraceae</taxon>
        <taxon>Ceraceosorus</taxon>
    </lineage>
</organism>
<dbReference type="Proteomes" id="UP000054845">
    <property type="component" value="Unassembled WGS sequence"/>
</dbReference>
<dbReference type="PROSITE" id="PS00028">
    <property type="entry name" value="ZINC_FINGER_C2H2_1"/>
    <property type="match status" value="2"/>
</dbReference>
<dbReference type="SMART" id="SM00355">
    <property type="entry name" value="ZnF_C2H2"/>
    <property type="match status" value="2"/>
</dbReference>
<dbReference type="InterPro" id="IPR013087">
    <property type="entry name" value="Znf_C2H2_type"/>
</dbReference>
<evidence type="ECO:0000256" key="11">
    <source>
        <dbReference type="ARBA" id="ARBA00038023"/>
    </source>
</evidence>
<evidence type="ECO:0000256" key="6">
    <source>
        <dbReference type="ARBA" id="ARBA00022833"/>
    </source>
</evidence>
<dbReference type="InterPro" id="IPR036236">
    <property type="entry name" value="Znf_C2H2_sf"/>
</dbReference>
<evidence type="ECO:0000259" key="14">
    <source>
        <dbReference type="PROSITE" id="PS50157"/>
    </source>
</evidence>
<keyword evidence="3" id="KW-0479">Metal-binding</keyword>
<dbReference type="PROSITE" id="PS50157">
    <property type="entry name" value="ZINC_FINGER_C2H2_2"/>
    <property type="match status" value="2"/>
</dbReference>
<dbReference type="Pfam" id="PF00096">
    <property type="entry name" value="zf-C2H2"/>
    <property type="match status" value="2"/>
</dbReference>
<proteinExistence type="inferred from homology"/>
<keyword evidence="9" id="KW-0804">Transcription</keyword>
<feature type="compositionally biased region" description="Acidic residues" evidence="13">
    <location>
        <begin position="114"/>
        <end position="126"/>
    </location>
</feature>
<comment type="subcellular location">
    <subcellularLocation>
        <location evidence="1">Nucleus</location>
    </subcellularLocation>
</comment>
<dbReference type="GO" id="GO:0000433">
    <property type="term" value="P:carbon catabolite repression of transcription from RNA polymerase II promoter by glucose"/>
    <property type="evidence" value="ECO:0007669"/>
    <property type="project" value="TreeGrafter"/>
</dbReference>
<dbReference type="GO" id="GO:0000978">
    <property type="term" value="F:RNA polymerase II cis-regulatory region sequence-specific DNA binding"/>
    <property type="evidence" value="ECO:0007669"/>
    <property type="project" value="TreeGrafter"/>
</dbReference>
<keyword evidence="10" id="KW-0539">Nucleus</keyword>
<evidence type="ECO:0000256" key="7">
    <source>
        <dbReference type="ARBA" id="ARBA00023015"/>
    </source>
</evidence>
<evidence type="ECO:0000313" key="15">
    <source>
        <dbReference type="EMBL" id="CEH12694.1"/>
    </source>
</evidence>
<evidence type="ECO:0000256" key="13">
    <source>
        <dbReference type="SAM" id="MobiDB-lite"/>
    </source>
</evidence>
<evidence type="ECO:0000256" key="3">
    <source>
        <dbReference type="ARBA" id="ARBA00022723"/>
    </source>
</evidence>
<evidence type="ECO:0000256" key="8">
    <source>
        <dbReference type="ARBA" id="ARBA00023125"/>
    </source>
</evidence>
<evidence type="ECO:0000256" key="2">
    <source>
        <dbReference type="ARBA" id="ARBA00022491"/>
    </source>
</evidence>
<reference evidence="16" key="1">
    <citation type="submission" date="2014-09" db="EMBL/GenBank/DDBJ databases">
        <authorList>
            <person name="Sharma Rahul"/>
            <person name="Thines Marco"/>
        </authorList>
    </citation>
    <scope>NUCLEOTIDE SEQUENCE [LARGE SCALE GENOMIC DNA]</scope>
</reference>
<sequence>MAQQQQQASQMAAASASSFNVDKSQIPRPYKCPLCSRAFYRLEHQTRHIRTHTGEKPHQCTHPGCEKRFSRSDELTRHVRIHTNPNHKKDDAAKASMAKKGSSGAQQKTRWQVGDEDGDSDSDDEDKSGYSRQPEQRTEQISALADLATDELAHLQRAERYGRDQSGAAHGAPGMLHSDSRFGPHVATYAHSPYPGGPIAPTPPGCEHDECHGKYNARVAASLQPLHHHASGLPHQRYGPQGPYSGRVQMQQPHYFSASATSSMPSSREHSPRFSPGESLMSDDYQSDGEHDELKGRGAARAHASAVGLSEWTPSSSPVLGPLRNMSLFGHQTVPNSPFPSRPGSPSRVGAPLHSPGGDRGSHNHSPPHLFHAGPSHTAQSGHHGGHRHRSHPYGPPQADSHLSLSRSHHHLSSLGTARNAGALASFGSGHHIPPTTSGERSTAIAVDARHADTKRESASTPGSASTSPTNRYEFGHVAHPLSRQHSTASRRERSSALGSLSAYQLTPLSSASNEAAGRRSRVEDILNGASGSLSAGNSRVSLPSLAADASSRTLPSPFAASSSSSPHLPNLHNVGQSTNHQHQHHALHGFRPYDNPHEHASRGNKHRSNSKSAPASAANSPPGSPRALHRPPVQPHSASTGVASSSASHSRQSSYGFHGSAESSPSSTFSVVTPSHHEAAHQPSHTHRSANKGFFSMTPIHPATTPTDLERKLPSLGHALASRETSPSNILLPPPMSVRSLVSDTSPRIATASAPDAEMAPVA</sequence>
<evidence type="ECO:0000256" key="1">
    <source>
        <dbReference type="ARBA" id="ARBA00004123"/>
    </source>
</evidence>
<evidence type="ECO:0000256" key="10">
    <source>
        <dbReference type="ARBA" id="ARBA00023242"/>
    </source>
</evidence>
<evidence type="ECO:0000256" key="12">
    <source>
        <dbReference type="PROSITE-ProRule" id="PRU00042"/>
    </source>
</evidence>
<keyword evidence="16" id="KW-1185">Reference proteome</keyword>
<protein>
    <submittedName>
        <fullName evidence="15">Dna-binding protein cre-1</fullName>
    </submittedName>
</protein>
<dbReference type="SUPFAM" id="SSF57667">
    <property type="entry name" value="beta-beta-alpha zinc fingers"/>
    <property type="match status" value="1"/>
</dbReference>